<dbReference type="SUPFAM" id="SSF54862">
    <property type="entry name" value="4Fe-4S ferredoxins"/>
    <property type="match status" value="1"/>
</dbReference>
<dbReference type="Proteomes" id="UP000027153">
    <property type="component" value="Unassembled WGS sequence"/>
</dbReference>
<evidence type="ECO:0000259" key="1">
    <source>
        <dbReference type="PROSITE" id="PS51379"/>
    </source>
</evidence>
<dbReference type="OrthoDB" id="23833at2157"/>
<feature type="domain" description="4Fe-4S ferredoxin-type" evidence="1">
    <location>
        <begin position="4"/>
        <end position="33"/>
    </location>
</feature>
<dbReference type="GO" id="GO:0016491">
    <property type="term" value="F:oxidoreductase activity"/>
    <property type="evidence" value="ECO:0007669"/>
    <property type="project" value="UniProtKB-KW"/>
</dbReference>
<evidence type="ECO:0000313" key="2">
    <source>
        <dbReference type="EMBL" id="KCZ71021.1"/>
    </source>
</evidence>
<keyword evidence="3" id="KW-1185">Reference proteome</keyword>
<organism evidence="2 3">
    <name type="scientific">Candidatus Methanoperedens nitratireducens</name>
    <dbReference type="NCBI Taxonomy" id="1392998"/>
    <lineage>
        <taxon>Archaea</taxon>
        <taxon>Methanobacteriati</taxon>
        <taxon>Methanobacteriota</taxon>
        <taxon>Stenosarchaea group</taxon>
        <taxon>Methanomicrobia</taxon>
        <taxon>Methanosarcinales</taxon>
        <taxon>ANME-2 cluster</taxon>
        <taxon>Candidatus Methanoperedentaceae</taxon>
        <taxon>Candidatus Methanoperedens</taxon>
    </lineage>
</organism>
<dbReference type="Gene3D" id="3.30.70.20">
    <property type="match status" value="2"/>
</dbReference>
<dbReference type="EC" id="1.2.99.5" evidence="2"/>
<keyword evidence="2" id="KW-0560">Oxidoreductase</keyword>
<reference evidence="2 3" key="1">
    <citation type="journal article" date="2013" name="Nature">
        <title>Anaerobic oxidation of methane coupled to nitrate reduction in a novel archaeal lineage.</title>
        <authorList>
            <person name="Haroon M.F."/>
            <person name="Hu S."/>
            <person name="Shi Y."/>
            <person name="Imelfort M."/>
            <person name="Keller J."/>
            <person name="Hugenholtz P."/>
            <person name="Yuan Z."/>
            <person name="Tyson G.W."/>
        </authorList>
    </citation>
    <scope>NUCLEOTIDE SEQUENCE [LARGE SCALE GENOMIC DNA]</scope>
    <source>
        <strain evidence="2 3">ANME-2d</strain>
    </source>
</reference>
<comment type="caution">
    <text evidence="2">The sequence shown here is derived from an EMBL/GenBank/DDBJ whole genome shotgun (WGS) entry which is preliminary data.</text>
</comment>
<dbReference type="InterPro" id="IPR017896">
    <property type="entry name" value="4Fe4S_Fe-S-bd"/>
</dbReference>
<accession>A0A062UVH7</accession>
<dbReference type="RefSeq" id="WP_048093123.1">
    <property type="nucleotide sequence ID" value="NZ_JMIY01000007.1"/>
</dbReference>
<dbReference type="PATRIC" id="fig|1392998.3.peg.2610"/>
<evidence type="ECO:0000313" key="3">
    <source>
        <dbReference type="Proteomes" id="UP000027153"/>
    </source>
</evidence>
<dbReference type="Pfam" id="PF13187">
    <property type="entry name" value="Fer4_9"/>
    <property type="match status" value="1"/>
</dbReference>
<sequence length="78" mass="8030">MAKDRKLVQSDNCSGCGVCVSVCPTNTKQSKAEDFDIDTAKLAINVINGAAVIDYNTCIACGICSKNCPAGSLAMVAV</sequence>
<gene>
    <name evidence="2" type="ORF">ANME2D_03050</name>
</gene>
<dbReference type="EMBL" id="JMIY01000007">
    <property type="protein sequence ID" value="KCZ71021.1"/>
    <property type="molecule type" value="Genomic_DNA"/>
</dbReference>
<dbReference type="AlphaFoldDB" id="A0A062UVH7"/>
<dbReference type="InterPro" id="IPR017900">
    <property type="entry name" value="4Fe4S_Fe_S_CS"/>
</dbReference>
<proteinExistence type="predicted"/>
<dbReference type="PROSITE" id="PS00198">
    <property type="entry name" value="4FE4S_FER_1"/>
    <property type="match status" value="2"/>
</dbReference>
<feature type="domain" description="4Fe-4S ferredoxin-type" evidence="1">
    <location>
        <begin position="49"/>
        <end position="78"/>
    </location>
</feature>
<name>A0A062UVH7_9EURY</name>
<protein>
    <submittedName>
        <fullName evidence="2">4Fe-4S protein</fullName>
        <ecNumber evidence="2">1.2.99.5</ecNumber>
    </submittedName>
</protein>
<dbReference type="PROSITE" id="PS51379">
    <property type="entry name" value="4FE4S_FER_2"/>
    <property type="match status" value="2"/>
</dbReference>